<dbReference type="Proteomes" id="UP001164748">
    <property type="component" value="Plasmid unnamed"/>
</dbReference>
<keyword evidence="2" id="KW-0175">Coiled coil</keyword>
<dbReference type="Gene3D" id="2.40.50.100">
    <property type="match status" value="1"/>
</dbReference>
<geneLocation type="plasmid" evidence="5 6">
    <name>unnamed</name>
</geneLocation>
<keyword evidence="5" id="KW-0614">Plasmid</keyword>
<protein>
    <submittedName>
        <fullName evidence="5">HlyD family secretion protein</fullName>
    </submittedName>
</protein>
<comment type="similarity">
    <text evidence="1">Belongs to the membrane fusion protein (MFP) (TC 8.A.1) family.</text>
</comment>
<dbReference type="InterPro" id="IPR058625">
    <property type="entry name" value="MdtA-like_BSH"/>
</dbReference>
<evidence type="ECO:0000259" key="3">
    <source>
        <dbReference type="Pfam" id="PF25917"/>
    </source>
</evidence>
<dbReference type="AlphaFoldDB" id="A0AA47LSV8"/>
<dbReference type="RefSeq" id="WP_269580367.1">
    <property type="nucleotide sequence ID" value="NZ_CP114589.1"/>
</dbReference>
<dbReference type="InterPro" id="IPR050393">
    <property type="entry name" value="MFP_Efflux_Pump"/>
</dbReference>
<dbReference type="Pfam" id="PF25963">
    <property type="entry name" value="Beta-barrel_AAEA"/>
    <property type="match status" value="1"/>
</dbReference>
<feature type="coiled-coil region" evidence="2">
    <location>
        <begin position="84"/>
        <end position="111"/>
    </location>
</feature>
<dbReference type="EMBL" id="CP114589">
    <property type="protein sequence ID" value="WBA10349.1"/>
    <property type="molecule type" value="Genomic_DNA"/>
</dbReference>
<dbReference type="PANTHER" id="PTHR30367:SF6">
    <property type="entry name" value="SECRETION PROTEIN-RELATED"/>
    <property type="match status" value="1"/>
</dbReference>
<accession>A0AA47LSV8</accession>
<feature type="domain" description="p-hydroxybenzoic acid efflux pump subunit AaeA-like beta-barrel" evidence="4">
    <location>
        <begin position="235"/>
        <end position="326"/>
    </location>
</feature>
<dbReference type="Pfam" id="PF25917">
    <property type="entry name" value="BSH_RND"/>
    <property type="match status" value="1"/>
</dbReference>
<name>A0AA47LSV8_9GAMM</name>
<reference evidence="5" key="1">
    <citation type="submission" date="2022-09" db="EMBL/GenBank/DDBJ databases">
        <authorList>
            <person name="Li Z.-J."/>
        </authorList>
    </citation>
    <scope>NUCLEOTIDE SEQUENCE</scope>
    <source>
        <strain evidence="5">TGB11</strain>
        <plasmid evidence="5">unnamed</plasmid>
    </source>
</reference>
<proteinExistence type="inferred from homology"/>
<evidence type="ECO:0000313" key="5">
    <source>
        <dbReference type="EMBL" id="WBA10349.1"/>
    </source>
</evidence>
<organism evidence="5 6">
    <name type="scientific">Salinivibrio kushneri</name>
    <dbReference type="NCBI Taxonomy" id="1908198"/>
    <lineage>
        <taxon>Bacteria</taxon>
        <taxon>Pseudomonadati</taxon>
        <taxon>Pseudomonadota</taxon>
        <taxon>Gammaproteobacteria</taxon>
        <taxon>Vibrionales</taxon>
        <taxon>Vibrionaceae</taxon>
        <taxon>Salinivibrio</taxon>
    </lineage>
</organism>
<dbReference type="InterPro" id="IPR058634">
    <property type="entry name" value="AaeA-lik-b-barrel"/>
</dbReference>
<evidence type="ECO:0000259" key="4">
    <source>
        <dbReference type="Pfam" id="PF25963"/>
    </source>
</evidence>
<dbReference type="SUPFAM" id="SSF111369">
    <property type="entry name" value="HlyD-like secretion proteins"/>
    <property type="match status" value="2"/>
</dbReference>
<evidence type="ECO:0000313" key="6">
    <source>
        <dbReference type="Proteomes" id="UP001164748"/>
    </source>
</evidence>
<dbReference type="Gene3D" id="1.10.287.470">
    <property type="entry name" value="Helix hairpin bin"/>
    <property type="match status" value="1"/>
</dbReference>
<sequence length="352" mass="37841">MTPDEKFARWVKVAALSFVLIFGYFLAADNLMPLTPHAMVTRTVTKVAPQVSGPVSALAVENNQRVQKGDVLFKIESAPYRIAVNQAKLALAQARQTNAQLDASLMAARQDVSALASVLAQKAREAKRLKALFAKNGVSQQQRDDAISAANTARAKWEAAKARVSALQIQRGGDGASNIAEQVALSKLKSAQLNQSYTTVRASHDGVVTNLQLDVGAYASAGKPLMALVSERADVIADFREKSVRDVHTGTPVNVTFDSEPGKLYAGHVSSVDAGVSAGQIDANGQLASPSNSNRWVRDAQRMRLHIQLDEWPDHALPTGARATVQLMPGSTVTQWLASAQVGFLSMLHYIY</sequence>
<evidence type="ECO:0000256" key="2">
    <source>
        <dbReference type="SAM" id="Coils"/>
    </source>
</evidence>
<gene>
    <name evidence="5" type="ORF">N8M53_13405</name>
</gene>
<dbReference type="PANTHER" id="PTHR30367">
    <property type="entry name" value="P-HYDROXYBENZOIC ACID EFFLUX PUMP SUBUNIT AAEA-RELATED"/>
    <property type="match status" value="1"/>
</dbReference>
<feature type="domain" description="Multidrug resistance protein MdtA-like barrel-sandwich hybrid" evidence="3">
    <location>
        <begin position="45"/>
        <end position="229"/>
    </location>
</feature>
<dbReference type="Gene3D" id="2.40.30.170">
    <property type="match status" value="1"/>
</dbReference>
<evidence type="ECO:0000256" key="1">
    <source>
        <dbReference type="ARBA" id="ARBA00009477"/>
    </source>
</evidence>